<feature type="non-terminal residue" evidence="2">
    <location>
        <position position="245"/>
    </location>
</feature>
<dbReference type="EMBL" id="OW152814">
    <property type="protein sequence ID" value="CAH2050480.1"/>
    <property type="molecule type" value="Genomic_DNA"/>
</dbReference>
<sequence>MKISTVFPYALLFISLPIHAEFLIREKVRRRNTVIKVDGDAAPPCYYNNSLFKNVDSLKRIVAQSKYIFTGKISSVHSKRRAGKSRGNIFKVFVRRVLKGDIEGLSDLLNFETRTSNSSSRAFVFAEGTRWRKCGQASRGWAAILFSGNGFASPLKLLVDPVPSALERVRRVKVLIRGVGASAPLCPHRSPRADKMRPLRHYEPPILASTCKFLCENTPDKPEAWAEEMRGADAVPLLLVRFTLF</sequence>
<evidence type="ECO:0000313" key="3">
    <source>
        <dbReference type="Proteomes" id="UP000837857"/>
    </source>
</evidence>
<feature type="chain" id="PRO_5046806864" evidence="1">
    <location>
        <begin position="21"/>
        <end position="245"/>
    </location>
</feature>
<accession>A0ABN8I8H1</accession>
<name>A0ABN8I8H1_9NEOP</name>
<evidence type="ECO:0000313" key="2">
    <source>
        <dbReference type="EMBL" id="CAH2050480.1"/>
    </source>
</evidence>
<gene>
    <name evidence="2" type="ORF">IPOD504_LOCUS7489</name>
</gene>
<organism evidence="2 3">
    <name type="scientific">Iphiclides podalirius</name>
    <name type="common">scarce swallowtail</name>
    <dbReference type="NCBI Taxonomy" id="110791"/>
    <lineage>
        <taxon>Eukaryota</taxon>
        <taxon>Metazoa</taxon>
        <taxon>Ecdysozoa</taxon>
        <taxon>Arthropoda</taxon>
        <taxon>Hexapoda</taxon>
        <taxon>Insecta</taxon>
        <taxon>Pterygota</taxon>
        <taxon>Neoptera</taxon>
        <taxon>Endopterygota</taxon>
        <taxon>Lepidoptera</taxon>
        <taxon>Glossata</taxon>
        <taxon>Ditrysia</taxon>
        <taxon>Papilionoidea</taxon>
        <taxon>Papilionidae</taxon>
        <taxon>Papilioninae</taxon>
        <taxon>Iphiclides</taxon>
    </lineage>
</organism>
<protein>
    <submittedName>
        <fullName evidence="2">Uncharacterized protein</fullName>
    </submittedName>
</protein>
<feature type="signal peptide" evidence="1">
    <location>
        <begin position="1"/>
        <end position="20"/>
    </location>
</feature>
<keyword evidence="3" id="KW-1185">Reference proteome</keyword>
<keyword evidence="1" id="KW-0732">Signal</keyword>
<proteinExistence type="predicted"/>
<reference evidence="2" key="1">
    <citation type="submission" date="2022-03" db="EMBL/GenBank/DDBJ databases">
        <authorList>
            <person name="Martin H S."/>
        </authorList>
    </citation>
    <scope>NUCLEOTIDE SEQUENCE</scope>
</reference>
<dbReference type="Proteomes" id="UP000837857">
    <property type="component" value="Chromosome 2"/>
</dbReference>
<evidence type="ECO:0000256" key="1">
    <source>
        <dbReference type="SAM" id="SignalP"/>
    </source>
</evidence>